<sequence length="980" mass="100416">MAQMPFSPCSDPSDCSDQSVKMLGRIFGPVIDTLVNGTDPNTVQASANILATMFGFFNSGILIIGSLIVSYVAVMGVTNTANDGEAMGKSWSSLWTPVRIVAGGAVLLPTTSGFSFIQLIVLMFSLWGVGFANGTYKAGMAMGVLSPNGIVEGVNSPGNFYGLRDFARSYLAATYCATAANSIYANNPASGAAPEVRAESSQDKLVTTNGRTEYIFEIKDRNKITNLAGGAPFCGTVKVAVYAAQPQTEAMETALESLRVNVQGKKREAATGMMKQLDSWVSTWPATINDSGWDAVDSDQFNVIVNEAEQKVATQLYSQVNSDKGDVEGGLKDFLDTLTNDGWAAAGGWFQRVGMVRGQIAGVLSEPVGSVSAPSLGALPADARASLLTHSVTTVTEAIDKKAEEKPGYKQSTTSKPEDIASLIPKDPNSDINVGSLKADMDSKMSSFVNGVMLNVVEIATGAGSNGQTPLCGTAGQMGGSMNRMKCVGDYLTVARAGILVADVAIKTAGTAIRVVAGALSSVKGLGNGLDLDKVVTPLWDWVLTVPVKQLALMASYIEPLAFYFAVFLPSLPYTLFMIVFVGWVLAVLQSIIAAPLWAVMHMTPDRTFVGSQTQGYLLLLSLFARPALAVLGLFAAVLVSDPVIDYIAQGFFAMRGAVVSSSGGVGAISEFLTFAWWFMVFGLTLLPVLYMIFGLPQTLPDQVLRWIGAGIGDLGETNAVGQMRGGMASVGAGIQGAGTGMRLGHDKGRLPPPDGNSPGGGPKGGGSRGGSGGNAALVSANGQGVGGSSSGSSSGDSGAKAQAESGDKRTLGEKRSEAAGVALGRAITGGTAATGRTLGRAGSVALSAGRAGVESFRESGSASLGGRVRDAVANGALTAGAGMASTAVAAGADYKQAFSTAGAEGKAAYNEGADARIQAFKDSLKGGSAPAGSRANDDQTATSEAGAGSAGSDNRQFNDTSLPAGAGSESAKDGDEEGQ</sequence>
<keyword evidence="2" id="KW-0472">Membrane</keyword>
<dbReference type="InterPro" id="IPR027628">
    <property type="entry name" value="DotA_TraY"/>
</dbReference>
<reference evidence="3 4" key="1">
    <citation type="submission" date="2020-01" db="EMBL/GenBank/DDBJ databases">
        <title>Complete Genome Sequence of Pseudomonas putida Strain TS312, Harboring the HdtS type N-acyl-homoserine Lactone Synthase, Isolated from a Paper Mill.</title>
        <authorList>
            <person name="Hosoe A."/>
            <person name="Suenaga T."/>
            <person name="Sugi T."/>
            <person name="Izumi T."/>
            <person name="Nagai N."/>
            <person name="Terada A."/>
        </authorList>
    </citation>
    <scope>NUCLEOTIDE SEQUENCE [LARGE SCALE GENOMIC DNA]</scope>
    <source>
        <strain evidence="3 4">TS312</strain>
    </source>
</reference>
<keyword evidence="2" id="KW-1133">Transmembrane helix</keyword>
<evidence type="ECO:0008006" key="5">
    <source>
        <dbReference type="Google" id="ProtNLM"/>
    </source>
</evidence>
<feature type="transmembrane region" description="Helical" evidence="2">
    <location>
        <begin position="647"/>
        <end position="669"/>
    </location>
</feature>
<dbReference type="NCBIfam" id="TIGR04346">
    <property type="entry name" value="DotA_TraY"/>
    <property type="match status" value="1"/>
</dbReference>
<name>A0A7U6REL9_PSEPU</name>
<dbReference type="RefSeq" id="WP_161990168.1">
    <property type="nucleotide sequence ID" value="NZ_AP022324.1"/>
</dbReference>
<feature type="transmembrane region" description="Helical" evidence="2">
    <location>
        <begin position="49"/>
        <end position="77"/>
    </location>
</feature>
<feature type="region of interest" description="Disordered" evidence="1">
    <location>
        <begin position="742"/>
        <end position="818"/>
    </location>
</feature>
<evidence type="ECO:0000256" key="2">
    <source>
        <dbReference type="SAM" id="Phobius"/>
    </source>
</evidence>
<evidence type="ECO:0000313" key="4">
    <source>
        <dbReference type="Proteomes" id="UP000464661"/>
    </source>
</evidence>
<feature type="transmembrane region" description="Helical" evidence="2">
    <location>
        <begin position="98"/>
        <end position="127"/>
    </location>
</feature>
<dbReference type="AlphaFoldDB" id="A0A7U6REL9"/>
<feature type="compositionally biased region" description="Low complexity" evidence="1">
    <location>
        <begin position="944"/>
        <end position="953"/>
    </location>
</feature>
<protein>
    <recommendedName>
        <fullName evidence="5">Type IV secretion system protein DotA-like protein</fullName>
    </recommendedName>
</protein>
<gene>
    <name evidence="3" type="ORF">PPTS312_48690</name>
</gene>
<feature type="compositionally biased region" description="Gly residues" evidence="1">
    <location>
        <begin position="758"/>
        <end position="774"/>
    </location>
</feature>
<feature type="transmembrane region" description="Helical" evidence="2">
    <location>
        <begin position="675"/>
        <end position="696"/>
    </location>
</feature>
<feature type="transmembrane region" description="Helical" evidence="2">
    <location>
        <begin position="576"/>
        <end position="598"/>
    </location>
</feature>
<dbReference type="EMBL" id="AP022324">
    <property type="protein sequence ID" value="BBU46954.1"/>
    <property type="molecule type" value="Genomic_DNA"/>
</dbReference>
<accession>A0A7U6REL9</accession>
<evidence type="ECO:0000256" key="1">
    <source>
        <dbReference type="SAM" id="MobiDB-lite"/>
    </source>
</evidence>
<proteinExistence type="predicted"/>
<organism evidence="3 4">
    <name type="scientific">Pseudomonas putida</name>
    <name type="common">Arthrobacter siderocapsulatus</name>
    <dbReference type="NCBI Taxonomy" id="303"/>
    <lineage>
        <taxon>Bacteria</taxon>
        <taxon>Pseudomonadati</taxon>
        <taxon>Pseudomonadota</taxon>
        <taxon>Gammaproteobacteria</taxon>
        <taxon>Pseudomonadales</taxon>
        <taxon>Pseudomonadaceae</taxon>
        <taxon>Pseudomonas</taxon>
    </lineage>
</organism>
<evidence type="ECO:0000313" key="3">
    <source>
        <dbReference type="EMBL" id="BBU46954.1"/>
    </source>
</evidence>
<feature type="region of interest" description="Disordered" evidence="1">
    <location>
        <begin position="403"/>
        <end position="422"/>
    </location>
</feature>
<keyword evidence="2" id="KW-0812">Transmembrane</keyword>
<dbReference type="Proteomes" id="UP000464661">
    <property type="component" value="Chromosome"/>
</dbReference>
<feature type="compositionally biased region" description="Basic and acidic residues" evidence="1">
    <location>
        <begin position="806"/>
        <end position="818"/>
    </location>
</feature>
<feature type="transmembrane region" description="Helical" evidence="2">
    <location>
        <begin position="618"/>
        <end position="640"/>
    </location>
</feature>
<feature type="region of interest" description="Disordered" evidence="1">
    <location>
        <begin position="925"/>
        <end position="980"/>
    </location>
</feature>